<comment type="caution">
    <text evidence="6">The sequence shown here is derived from an EMBL/GenBank/DDBJ whole genome shotgun (WGS) entry which is preliminary data.</text>
</comment>
<dbReference type="PANTHER" id="PTHR12606:SF11">
    <property type="entry name" value="SENTRIN-SPECIFIC PROTEASE 2"/>
    <property type="match status" value="1"/>
</dbReference>
<feature type="domain" description="Ubiquitin-like protease family profile" evidence="5">
    <location>
        <begin position="160"/>
        <end position="313"/>
    </location>
</feature>
<dbReference type="AlphaFoldDB" id="A0A9Q1F3Y7"/>
<dbReference type="Gene3D" id="3.40.395.10">
    <property type="entry name" value="Adenoviral Proteinase, Chain A"/>
    <property type="match status" value="1"/>
</dbReference>
<organism evidence="6 7">
    <name type="scientific">Synaphobranchus kaupii</name>
    <name type="common">Kaup's arrowtooth eel</name>
    <dbReference type="NCBI Taxonomy" id="118154"/>
    <lineage>
        <taxon>Eukaryota</taxon>
        <taxon>Metazoa</taxon>
        <taxon>Chordata</taxon>
        <taxon>Craniata</taxon>
        <taxon>Vertebrata</taxon>
        <taxon>Euteleostomi</taxon>
        <taxon>Actinopterygii</taxon>
        <taxon>Neopterygii</taxon>
        <taxon>Teleostei</taxon>
        <taxon>Anguilliformes</taxon>
        <taxon>Synaphobranchidae</taxon>
        <taxon>Synaphobranchus</taxon>
    </lineage>
</organism>
<dbReference type="InterPro" id="IPR003653">
    <property type="entry name" value="Peptidase_C48_C"/>
</dbReference>
<dbReference type="Proteomes" id="UP001152622">
    <property type="component" value="Chromosome 9"/>
</dbReference>
<protein>
    <recommendedName>
        <fullName evidence="5">Ubiquitin-like protease family profile domain-containing protein</fullName>
    </recommendedName>
</protein>
<dbReference type="FunFam" id="3.40.395.10:FF:000001">
    <property type="entry name" value="Sentrin-specific protease 1"/>
    <property type="match status" value="1"/>
</dbReference>
<comment type="similarity">
    <text evidence="1">Belongs to the peptidase C48 family.</text>
</comment>
<dbReference type="OrthoDB" id="1939479at2759"/>
<dbReference type="GO" id="GO:0080090">
    <property type="term" value="P:regulation of primary metabolic process"/>
    <property type="evidence" value="ECO:0007669"/>
    <property type="project" value="UniProtKB-ARBA"/>
</dbReference>
<dbReference type="GO" id="GO:0016926">
    <property type="term" value="P:protein desumoylation"/>
    <property type="evidence" value="ECO:0007669"/>
    <property type="project" value="TreeGrafter"/>
</dbReference>
<proteinExistence type="inferred from homology"/>
<dbReference type="EMBL" id="JAINUF010000009">
    <property type="protein sequence ID" value="KAJ8350357.1"/>
    <property type="molecule type" value="Genomic_DNA"/>
</dbReference>
<dbReference type="Pfam" id="PF02902">
    <property type="entry name" value="Peptidase_C48"/>
    <property type="match status" value="1"/>
</dbReference>
<keyword evidence="4" id="KW-0788">Thiol protease</keyword>
<keyword evidence="3" id="KW-0378">Hydrolase</keyword>
<keyword evidence="7" id="KW-1185">Reference proteome</keyword>
<dbReference type="SUPFAM" id="SSF54001">
    <property type="entry name" value="Cysteine proteinases"/>
    <property type="match status" value="1"/>
</dbReference>
<sequence length="343" mass="38794">MKASLSSSVWRDVSSARQRKDRWVDGLVRCKSSENGIVDSKPAMKENSEDVLARRKDWLPGSTSLHATAQTQKPAAQMQRPAAWKQPSDLDLSSEIASRLNLVDHEAVVSSRFAAHPRKAAADGGLRQEFPVLTKEMLQEVTQALGQKDPNLVLSSAFKLRITQRDLATLRNGSWLNDERGEQDGGRKVYTFSTFFFPKLRGGGHTAVRRWTKAVDIFLQDIILVPLHLGVHWSLAVIDLKAKSVKYYDSMGQRHDDICSLLLLYLKDEYKAKKSKDLEVTKWVVSSLKSSEIPQQNNGSDCGVFACKYADYIARGQPLTFTQSHMPYFRNKMIWEIINQRLL</sequence>
<dbReference type="PROSITE" id="PS50600">
    <property type="entry name" value="ULP_PROTEASE"/>
    <property type="match status" value="1"/>
</dbReference>
<dbReference type="GO" id="GO:0006508">
    <property type="term" value="P:proteolysis"/>
    <property type="evidence" value="ECO:0007669"/>
    <property type="project" value="UniProtKB-KW"/>
</dbReference>
<evidence type="ECO:0000313" key="7">
    <source>
        <dbReference type="Proteomes" id="UP001152622"/>
    </source>
</evidence>
<evidence type="ECO:0000256" key="4">
    <source>
        <dbReference type="ARBA" id="ARBA00022807"/>
    </source>
</evidence>
<accession>A0A9Q1F3Y7</accession>
<keyword evidence="2" id="KW-0645">Protease</keyword>
<gene>
    <name evidence="6" type="ORF">SKAU_G00254870</name>
</gene>
<evidence type="ECO:0000256" key="3">
    <source>
        <dbReference type="ARBA" id="ARBA00022801"/>
    </source>
</evidence>
<evidence type="ECO:0000313" key="6">
    <source>
        <dbReference type="EMBL" id="KAJ8350357.1"/>
    </source>
</evidence>
<dbReference type="PANTHER" id="PTHR12606">
    <property type="entry name" value="SENTRIN/SUMO-SPECIFIC PROTEASE"/>
    <property type="match status" value="1"/>
</dbReference>
<dbReference type="GO" id="GO:0016929">
    <property type="term" value="F:deSUMOylase activity"/>
    <property type="evidence" value="ECO:0007669"/>
    <property type="project" value="TreeGrafter"/>
</dbReference>
<dbReference type="GO" id="GO:0060255">
    <property type="term" value="P:regulation of macromolecule metabolic process"/>
    <property type="evidence" value="ECO:0007669"/>
    <property type="project" value="UniProtKB-ARBA"/>
</dbReference>
<dbReference type="GO" id="GO:0005634">
    <property type="term" value="C:nucleus"/>
    <property type="evidence" value="ECO:0007669"/>
    <property type="project" value="TreeGrafter"/>
</dbReference>
<dbReference type="InterPro" id="IPR038765">
    <property type="entry name" value="Papain-like_cys_pep_sf"/>
</dbReference>
<evidence type="ECO:0000259" key="5">
    <source>
        <dbReference type="PROSITE" id="PS50600"/>
    </source>
</evidence>
<evidence type="ECO:0000256" key="1">
    <source>
        <dbReference type="ARBA" id="ARBA00005234"/>
    </source>
</evidence>
<reference evidence="6" key="1">
    <citation type="journal article" date="2023" name="Science">
        <title>Genome structures resolve the early diversification of teleost fishes.</title>
        <authorList>
            <person name="Parey E."/>
            <person name="Louis A."/>
            <person name="Montfort J."/>
            <person name="Bouchez O."/>
            <person name="Roques C."/>
            <person name="Iampietro C."/>
            <person name="Lluch J."/>
            <person name="Castinel A."/>
            <person name="Donnadieu C."/>
            <person name="Desvignes T."/>
            <person name="Floi Bucao C."/>
            <person name="Jouanno E."/>
            <person name="Wen M."/>
            <person name="Mejri S."/>
            <person name="Dirks R."/>
            <person name="Jansen H."/>
            <person name="Henkel C."/>
            <person name="Chen W.J."/>
            <person name="Zahm M."/>
            <person name="Cabau C."/>
            <person name="Klopp C."/>
            <person name="Thompson A.W."/>
            <person name="Robinson-Rechavi M."/>
            <person name="Braasch I."/>
            <person name="Lecointre G."/>
            <person name="Bobe J."/>
            <person name="Postlethwait J.H."/>
            <person name="Berthelot C."/>
            <person name="Roest Crollius H."/>
            <person name="Guiguen Y."/>
        </authorList>
    </citation>
    <scope>NUCLEOTIDE SEQUENCE</scope>
    <source>
        <strain evidence="6">WJC10195</strain>
    </source>
</reference>
<name>A0A9Q1F3Y7_SYNKA</name>
<evidence type="ECO:0000256" key="2">
    <source>
        <dbReference type="ARBA" id="ARBA00022670"/>
    </source>
</evidence>